<gene>
    <name evidence="4" type="ORF">ACFPYN_05695</name>
</gene>
<keyword evidence="3" id="KW-1133">Transmembrane helix</keyword>
<evidence type="ECO:0000313" key="5">
    <source>
        <dbReference type="Proteomes" id="UP001596170"/>
    </source>
</evidence>
<name>A0ABW1L4P8_9BACL</name>
<feature type="compositionally biased region" description="Polar residues" evidence="2">
    <location>
        <begin position="249"/>
        <end position="260"/>
    </location>
</feature>
<dbReference type="RefSeq" id="WP_377733044.1">
    <property type="nucleotide sequence ID" value="NZ_JBHSRI010000005.1"/>
</dbReference>
<dbReference type="Proteomes" id="UP001596170">
    <property type="component" value="Unassembled WGS sequence"/>
</dbReference>
<evidence type="ECO:0000256" key="1">
    <source>
        <dbReference type="SAM" id="Coils"/>
    </source>
</evidence>
<keyword evidence="1" id="KW-0175">Coiled coil</keyword>
<evidence type="ECO:0008006" key="6">
    <source>
        <dbReference type="Google" id="ProtNLM"/>
    </source>
</evidence>
<keyword evidence="3" id="KW-0472">Membrane</keyword>
<dbReference type="EMBL" id="JBHSRI010000005">
    <property type="protein sequence ID" value="MFC6038945.1"/>
    <property type="molecule type" value="Genomic_DNA"/>
</dbReference>
<accession>A0ABW1L4P8</accession>
<evidence type="ECO:0000256" key="3">
    <source>
        <dbReference type="SAM" id="Phobius"/>
    </source>
</evidence>
<protein>
    <recommendedName>
        <fullName evidence="6">Type VII secretion protein EssB</fullName>
    </recommendedName>
</protein>
<reference evidence="5" key="1">
    <citation type="journal article" date="2019" name="Int. J. Syst. Evol. Microbiol.">
        <title>The Global Catalogue of Microorganisms (GCM) 10K type strain sequencing project: providing services to taxonomists for standard genome sequencing and annotation.</title>
        <authorList>
            <consortium name="The Broad Institute Genomics Platform"/>
            <consortium name="The Broad Institute Genome Sequencing Center for Infectious Disease"/>
            <person name="Wu L."/>
            <person name="Ma J."/>
        </authorList>
    </citation>
    <scope>NUCLEOTIDE SEQUENCE [LARGE SCALE GENOMIC DNA]</scope>
    <source>
        <strain evidence="5">CCUG 54527</strain>
    </source>
</reference>
<feature type="transmembrane region" description="Helical" evidence="3">
    <location>
        <begin position="269"/>
        <end position="290"/>
    </location>
</feature>
<comment type="caution">
    <text evidence="4">The sequence shown here is derived from an EMBL/GenBank/DDBJ whole genome shotgun (WGS) entry which is preliminary data.</text>
</comment>
<organism evidence="4 5">
    <name type="scientific">Paenisporosarcina macmurdoensis</name>
    <dbReference type="NCBI Taxonomy" id="212659"/>
    <lineage>
        <taxon>Bacteria</taxon>
        <taxon>Bacillati</taxon>
        <taxon>Bacillota</taxon>
        <taxon>Bacilli</taxon>
        <taxon>Bacillales</taxon>
        <taxon>Caryophanaceae</taxon>
        <taxon>Paenisporosarcina</taxon>
    </lineage>
</organism>
<sequence length="514" mass="58751">MVIRTIANRVGTFEIEGNTISYLQPLSTFNTQEMNQVQTWYKDKLQTLQESDLYLPAKDISFQSGQVCYTYDVTSLQSFNALKKMYLEDKLPYYLSLIQLAKEKQVEVLWETENLVIDVEDASVKALVIEHQAFTIENEKSRINAVKELIIISLTSLQHVYGRPKRSDFFEQSEEVIQFAEMIYLRLDSLDHMASFIQSLYDESEERKQLEQEELAQRLANKKRFSIPNLIPVQFLHQKSGKRPEIRTDLSTSPTKQKPISQKESKMRFLIGTAIILVGALLLSILLTSANKNAESSERQSASQQETKDIEQVYVDGLLGDTESVMKALESREYESLNKDEKELLHQLWMKHGAYEKYLAKDEDAVSQLTEHMTKQNQSDELDRLQEMLKVSNPHIEFAKGVLAKEWEQVLANQDLVELTDERKTHIVTAYLQTGDIAGAKSFVVEKAPENDGLMNRVLTAEKVAVDLKALEEQQELLQKTIGESKDLAKVSKAMQKMNGVKKEITGLKKTIGL</sequence>
<feature type="coiled-coil region" evidence="1">
    <location>
        <begin position="461"/>
        <end position="488"/>
    </location>
</feature>
<keyword evidence="3" id="KW-0812">Transmembrane</keyword>
<proteinExistence type="predicted"/>
<keyword evidence="5" id="KW-1185">Reference proteome</keyword>
<evidence type="ECO:0000313" key="4">
    <source>
        <dbReference type="EMBL" id="MFC6038945.1"/>
    </source>
</evidence>
<evidence type="ECO:0000256" key="2">
    <source>
        <dbReference type="SAM" id="MobiDB-lite"/>
    </source>
</evidence>
<feature type="region of interest" description="Disordered" evidence="2">
    <location>
        <begin position="238"/>
        <end position="262"/>
    </location>
</feature>